<organism evidence="7">
    <name type="scientific">Paraconexibacter sp. AEG42_29</name>
    <dbReference type="NCBI Taxonomy" id="2997339"/>
    <lineage>
        <taxon>Bacteria</taxon>
        <taxon>Bacillati</taxon>
        <taxon>Actinomycetota</taxon>
        <taxon>Thermoleophilia</taxon>
        <taxon>Solirubrobacterales</taxon>
        <taxon>Paraconexibacteraceae</taxon>
        <taxon>Paraconexibacter</taxon>
    </lineage>
</organism>
<feature type="transmembrane region" description="Helical" evidence="5">
    <location>
        <begin position="241"/>
        <end position="264"/>
    </location>
</feature>
<evidence type="ECO:0000256" key="1">
    <source>
        <dbReference type="ARBA" id="ARBA00004141"/>
    </source>
</evidence>
<dbReference type="AlphaFoldDB" id="A0AAU7AVE8"/>
<dbReference type="GO" id="GO:0016020">
    <property type="term" value="C:membrane"/>
    <property type="evidence" value="ECO:0007669"/>
    <property type="project" value="UniProtKB-SubCell"/>
</dbReference>
<accession>A0AAU7AVE8</accession>
<feature type="transmembrane region" description="Helical" evidence="5">
    <location>
        <begin position="300"/>
        <end position="318"/>
    </location>
</feature>
<feature type="domain" description="Inositolphosphotransferase Aur1/Ipt1" evidence="6">
    <location>
        <begin position="147"/>
        <end position="308"/>
    </location>
</feature>
<dbReference type="KEGG" id="parq:DSM112329_02477"/>
<reference evidence="7" key="1">
    <citation type="submission" date="2022-12" db="EMBL/GenBank/DDBJ databases">
        <title>Paraconexibacter alkalitolerans sp. nov. and Baekduia alba sp. nov., isolated from soil and emended description of the genera Paraconexibacter (Chun et al., 2020) and Baekduia (An et al., 2020).</title>
        <authorList>
            <person name="Vieira S."/>
            <person name="Huber K.J."/>
            <person name="Geppert A."/>
            <person name="Wolf J."/>
            <person name="Neumann-Schaal M."/>
            <person name="Muesken M."/>
            <person name="Overmann J."/>
        </authorList>
    </citation>
    <scope>NUCLEOTIDE SEQUENCE</scope>
    <source>
        <strain evidence="7">AEG42_29</strain>
    </source>
</reference>
<feature type="transmembrane region" description="Helical" evidence="5">
    <location>
        <begin position="150"/>
        <end position="174"/>
    </location>
</feature>
<dbReference type="RefSeq" id="WP_354702124.1">
    <property type="nucleotide sequence ID" value="NZ_CP114014.1"/>
</dbReference>
<dbReference type="EMBL" id="CP114014">
    <property type="protein sequence ID" value="XAY05619.1"/>
    <property type="molecule type" value="Genomic_DNA"/>
</dbReference>
<dbReference type="Pfam" id="PF14378">
    <property type="entry name" value="PAP2_3"/>
    <property type="match status" value="1"/>
</dbReference>
<evidence type="ECO:0000313" key="7">
    <source>
        <dbReference type="EMBL" id="XAY05619.1"/>
    </source>
</evidence>
<evidence type="ECO:0000256" key="4">
    <source>
        <dbReference type="ARBA" id="ARBA00023136"/>
    </source>
</evidence>
<evidence type="ECO:0000256" key="2">
    <source>
        <dbReference type="ARBA" id="ARBA00022692"/>
    </source>
</evidence>
<comment type="subcellular location">
    <subcellularLocation>
        <location evidence="1">Membrane</location>
        <topology evidence="1">Multi-pass membrane protein</topology>
    </subcellularLocation>
</comment>
<evidence type="ECO:0000256" key="3">
    <source>
        <dbReference type="ARBA" id="ARBA00022989"/>
    </source>
</evidence>
<feature type="transmembrane region" description="Helical" evidence="5">
    <location>
        <begin position="34"/>
        <end position="56"/>
    </location>
</feature>
<feature type="transmembrane region" description="Helical" evidence="5">
    <location>
        <begin position="62"/>
        <end position="79"/>
    </location>
</feature>
<keyword evidence="3 5" id="KW-1133">Transmembrane helix</keyword>
<name>A0AAU7AVE8_9ACTN</name>
<dbReference type="InterPro" id="IPR052185">
    <property type="entry name" value="IPC_Synthase-Related"/>
</dbReference>
<feature type="transmembrane region" description="Helical" evidence="5">
    <location>
        <begin position="276"/>
        <end position="294"/>
    </location>
</feature>
<dbReference type="InterPro" id="IPR026841">
    <property type="entry name" value="Aur1/Ipt1"/>
</dbReference>
<dbReference type="PANTHER" id="PTHR31310:SF7">
    <property type="entry name" value="PA-PHOSPHATASE RELATED-FAMILY PROTEIN DDB_G0268928"/>
    <property type="match status" value="1"/>
</dbReference>
<keyword evidence="4 5" id="KW-0472">Membrane</keyword>
<dbReference type="Gene3D" id="1.20.144.10">
    <property type="entry name" value="Phosphatidic acid phosphatase type 2/haloperoxidase"/>
    <property type="match status" value="1"/>
</dbReference>
<dbReference type="PANTHER" id="PTHR31310">
    <property type="match status" value="1"/>
</dbReference>
<keyword evidence="2 5" id="KW-0812">Transmembrane</keyword>
<proteinExistence type="predicted"/>
<evidence type="ECO:0000259" key="6">
    <source>
        <dbReference type="Pfam" id="PF14378"/>
    </source>
</evidence>
<gene>
    <name evidence="7" type="ORF">DSM112329_02477</name>
</gene>
<evidence type="ECO:0000256" key="5">
    <source>
        <dbReference type="SAM" id="Phobius"/>
    </source>
</evidence>
<feature type="transmembrane region" description="Helical" evidence="5">
    <location>
        <begin position="181"/>
        <end position="199"/>
    </location>
</feature>
<sequence>MAATGTDVRSEELLPAQHAHDDAGPSRRLTVRRAAVIGTPAAYLVALALTIANWGLPIARDQLFFWLALGMLAFSVGRWRTWGWMLLEWAPFFGLLVLYDVLRGAVAVSPERAHQGDQIAFDRFFFGHDTPTVWLQDQLWTPAGLHWYDYAVWVVYMTHFFAVWTVAAVLWRVAHDRFRRFVAVTVLLTLGAFLTYWLYPAEPPWLAAQDGAIAPVHRIVPAVWGELGVGTVKSVYENASLVNVVAAMPSLHAAYPALLFAFFWSSGWRARVPLGLYTLGMGTVLVYGGEHYVLDIVAGWAMVGVVFGVVALATRLWVRRAERVPARATPPTV</sequence>
<protein>
    <recommendedName>
        <fullName evidence="6">Inositolphosphotransferase Aur1/Ipt1 domain-containing protein</fullName>
    </recommendedName>
</protein>